<dbReference type="Pfam" id="PF26037">
    <property type="entry name" value="zf-RING_DCST1_C"/>
    <property type="match status" value="1"/>
</dbReference>
<evidence type="ECO:0000256" key="3">
    <source>
        <dbReference type="ARBA" id="ARBA00022989"/>
    </source>
</evidence>
<protein>
    <submittedName>
        <fullName evidence="9">Uncharacterized protein</fullName>
    </submittedName>
</protein>
<keyword evidence="4 6" id="KW-0472">Membrane</keyword>
<keyword evidence="2 6" id="KW-0812">Transmembrane</keyword>
<feature type="transmembrane region" description="Helical" evidence="6">
    <location>
        <begin position="357"/>
        <end position="379"/>
    </location>
</feature>
<dbReference type="KEGG" id="obi:106876752"/>
<dbReference type="InterPro" id="IPR051856">
    <property type="entry name" value="CSR-E3_Ligase_Protein"/>
</dbReference>
<sequence>MGQSVTKLKYSIIKVLKSDPSEYRWLKAIVGFPIGLFISLAFYVVILSQSSLPVLIQQYLGAIFCILYSFGYAFSAQVRCMAWLVVPNLFGRGGRSFIHTIAVMYLVQGPINSIVLNGKIVVSSFRCASELIRNHSVSRFEFSRKPLETALFELKKSDSKLTKLSNKMKQSFSKIEDEIEGQAEVRSMKEETEAIDNNQRNEPRADMIENKRKIETEDTDADTIEKRYAKKGDYRCQSIFNSGISNCKQAIDNIYNKCIDKVKVIGPIVCQIVAFNFVCNVFKLVPNLIGHTCDSMPVLGTGFGEVYVQEKAMLDSFGSNDQLNFQYKVIDPERRVNITTLKELQKSIMHTFKKRQVWINFFQDMLMNILGFTFLLILVHSYSYTKNYLVDLDFDNIYITAYFRRIDLRRALAGKMTLLPLRKFEENTLVTPLSCRILKGERKKIISGTLMLIVRYVVILNIVMFDWIIYTVLNIIKNQSRIDYHQKGFQKIEVAILGSGFMSDIVRTMLNSFTQKHTIDEITTNFLCLPKPVKTDKRIIYQTLAFYIAVWFLMLSESFALRLRRLIAAFFFRRREKSRILYLYNSTLKKRRGYINYMKEYVRSLAKQKRLAEKHGLLNALTRTFPRLGSCLKRLPGMKPVCLICADKLKNGAGEQCTNKECMSRYCSVCWGDMEYRCYACP</sequence>
<evidence type="ECO:0000256" key="1">
    <source>
        <dbReference type="ARBA" id="ARBA00004141"/>
    </source>
</evidence>
<evidence type="ECO:0000256" key="4">
    <source>
        <dbReference type="ARBA" id="ARBA00023136"/>
    </source>
</evidence>
<reference evidence="9" key="1">
    <citation type="submission" date="2015-07" db="EMBL/GenBank/DDBJ databases">
        <title>MeaNS - Measles Nucleotide Surveillance Program.</title>
        <authorList>
            <person name="Tran T."/>
            <person name="Druce J."/>
        </authorList>
    </citation>
    <scope>NUCLEOTIDE SEQUENCE</scope>
    <source>
        <strain evidence="9">UCB-OBI-ISO-001</strain>
        <tissue evidence="9">Gonad</tissue>
    </source>
</reference>
<feature type="region of interest" description="Disordered" evidence="5">
    <location>
        <begin position="187"/>
        <end position="216"/>
    </location>
</feature>
<evidence type="ECO:0000313" key="9">
    <source>
        <dbReference type="EMBL" id="KOF76522.1"/>
    </source>
</evidence>
<gene>
    <name evidence="9" type="ORF">OCBIM_22033239mg</name>
</gene>
<comment type="subcellular location">
    <subcellularLocation>
        <location evidence="1">Membrane</location>
        <topology evidence="1">Multi-pass membrane protein</topology>
    </subcellularLocation>
</comment>
<dbReference type="EMBL" id="KQ421758">
    <property type="protein sequence ID" value="KOF76522.1"/>
    <property type="molecule type" value="Genomic_DNA"/>
</dbReference>
<feature type="transmembrane region" description="Helical" evidence="6">
    <location>
        <begin position="539"/>
        <end position="556"/>
    </location>
</feature>
<name>A0A0L8GHN6_OCTBM</name>
<dbReference type="GO" id="GO:0016020">
    <property type="term" value="C:membrane"/>
    <property type="evidence" value="ECO:0007669"/>
    <property type="project" value="UniProtKB-SubCell"/>
</dbReference>
<feature type="transmembrane region" description="Helical" evidence="6">
    <location>
        <begin position="59"/>
        <end position="85"/>
    </location>
</feature>
<feature type="transmembrane region" description="Helical" evidence="6">
    <location>
        <begin position="97"/>
        <end position="116"/>
    </location>
</feature>
<proteinExistence type="predicted"/>
<accession>A0A0L8GHN6</accession>
<feature type="compositionally biased region" description="Basic and acidic residues" evidence="5">
    <location>
        <begin position="199"/>
        <end position="216"/>
    </location>
</feature>
<dbReference type="OMA" id="EHEVRFN"/>
<dbReference type="PANTHER" id="PTHR21041:SF17">
    <property type="entry name" value="E3 UBIQUITIN-PROTEIN LIGASE DCST1"/>
    <property type="match status" value="1"/>
</dbReference>
<feature type="domain" description="E3 ubiquitin-protein ligase DCST1-like C-terminal" evidence="8">
    <location>
        <begin position="641"/>
        <end position="681"/>
    </location>
</feature>
<keyword evidence="3 6" id="KW-1133">Transmembrane helix</keyword>
<dbReference type="InterPro" id="IPR058842">
    <property type="entry name" value="DCST1_C"/>
</dbReference>
<dbReference type="AlphaFoldDB" id="A0A0L8GHN6"/>
<organism evidence="9">
    <name type="scientific">Octopus bimaculoides</name>
    <name type="common">California two-spotted octopus</name>
    <dbReference type="NCBI Taxonomy" id="37653"/>
    <lineage>
        <taxon>Eukaryota</taxon>
        <taxon>Metazoa</taxon>
        <taxon>Spiralia</taxon>
        <taxon>Lophotrochozoa</taxon>
        <taxon>Mollusca</taxon>
        <taxon>Cephalopoda</taxon>
        <taxon>Coleoidea</taxon>
        <taxon>Octopodiformes</taxon>
        <taxon>Octopoda</taxon>
        <taxon>Incirrata</taxon>
        <taxon>Octopodidae</taxon>
        <taxon>Octopus</taxon>
    </lineage>
</organism>
<dbReference type="PANTHER" id="PTHR21041">
    <property type="entry name" value="DENDRITIC CELL-SPECIFIC TRANSMEMBRANE PROTEIN"/>
    <property type="match status" value="1"/>
</dbReference>
<feature type="domain" description="Dendritic cell-specific transmembrane protein-like" evidence="7">
    <location>
        <begin position="394"/>
        <end position="584"/>
    </location>
</feature>
<evidence type="ECO:0000259" key="7">
    <source>
        <dbReference type="Pfam" id="PF07782"/>
    </source>
</evidence>
<dbReference type="STRING" id="37653.A0A0L8GHN6"/>
<dbReference type="InterPro" id="IPR012858">
    <property type="entry name" value="DC_STAMP-like"/>
</dbReference>
<dbReference type="OrthoDB" id="5985669at2759"/>
<evidence type="ECO:0000256" key="6">
    <source>
        <dbReference type="SAM" id="Phobius"/>
    </source>
</evidence>
<feature type="transmembrane region" description="Helical" evidence="6">
    <location>
        <begin position="25"/>
        <end position="47"/>
    </location>
</feature>
<evidence type="ECO:0000259" key="8">
    <source>
        <dbReference type="Pfam" id="PF26037"/>
    </source>
</evidence>
<dbReference type="Pfam" id="PF07782">
    <property type="entry name" value="DC_STAMP"/>
    <property type="match status" value="1"/>
</dbReference>
<feature type="transmembrane region" description="Helical" evidence="6">
    <location>
        <begin position="453"/>
        <end position="473"/>
    </location>
</feature>
<evidence type="ECO:0000256" key="2">
    <source>
        <dbReference type="ARBA" id="ARBA00022692"/>
    </source>
</evidence>
<evidence type="ECO:0000256" key="5">
    <source>
        <dbReference type="SAM" id="MobiDB-lite"/>
    </source>
</evidence>